<keyword evidence="2" id="KW-1185">Reference proteome</keyword>
<gene>
    <name evidence="1" type="ORF">GGQ73_003928</name>
</gene>
<name>A0A7W6CG03_9HYPH</name>
<comment type="caution">
    <text evidence="1">The sequence shown here is derived from an EMBL/GenBank/DDBJ whole genome shotgun (WGS) entry which is preliminary data.</text>
</comment>
<evidence type="ECO:0000313" key="2">
    <source>
        <dbReference type="Proteomes" id="UP000565286"/>
    </source>
</evidence>
<dbReference type="EMBL" id="JACIDV010000013">
    <property type="protein sequence ID" value="MBB3947955.1"/>
    <property type="molecule type" value="Genomic_DNA"/>
</dbReference>
<evidence type="ECO:0000313" key="1">
    <source>
        <dbReference type="EMBL" id="MBB3947955.1"/>
    </source>
</evidence>
<sequence length="75" mass="8443">MAKVGHAKKAIEYPLTALRTPVICHAYFVHFQHRHKFGRVLLLVIVAHSAQIVFGRNKPVEKAQRRDDSLVEAAG</sequence>
<dbReference type="RefSeq" id="WP_183897443.1">
    <property type="nucleotide sequence ID" value="NZ_JACIDV010000013.1"/>
</dbReference>
<organism evidence="1 2">
    <name type="scientific">Rhizobium skierniewicense</name>
    <dbReference type="NCBI Taxonomy" id="984260"/>
    <lineage>
        <taxon>Bacteria</taxon>
        <taxon>Pseudomonadati</taxon>
        <taxon>Pseudomonadota</taxon>
        <taxon>Alphaproteobacteria</taxon>
        <taxon>Hyphomicrobiales</taxon>
        <taxon>Rhizobiaceae</taxon>
        <taxon>Rhizobium/Agrobacterium group</taxon>
        <taxon>Rhizobium</taxon>
    </lineage>
</organism>
<dbReference type="AlphaFoldDB" id="A0A7W6CG03"/>
<accession>A0A7W6CG03</accession>
<reference evidence="1 2" key="1">
    <citation type="submission" date="2020-08" db="EMBL/GenBank/DDBJ databases">
        <title>Genomic Encyclopedia of Type Strains, Phase IV (KMG-IV): sequencing the most valuable type-strain genomes for metagenomic binning, comparative biology and taxonomic classification.</title>
        <authorList>
            <person name="Goeker M."/>
        </authorList>
    </citation>
    <scope>NUCLEOTIDE SEQUENCE [LARGE SCALE GENOMIC DNA]</scope>
    <source>
        <strain evidence="1 2">DSM 26438</strain>
    </source>
</reference>
<protein>
    <submittedName>
        <fullName evidence="1">Uncharacterized protein</fullName>
    </submittedName>
</protein>
<dbReference type="Proteomes" id="UP000565286">
    <property type="component" value="Unassembled WGS sequence"/>
</dbReference>
<proteinExistence type="predicted"/>